<reference evidence="3 4" key="1">
    <citation type="submission" date="2017-08" db="EMBL/GenBank/DDBJ databases">
        <title>Infants hospitalized years apart are colonized by the same room-sourced microbial strains.</title>
        <authorList>
            <person name="Brooks B."/>
            <person name="Olm M.R."/>
            <person name="Firek B.A."/>
            <person name="Baker R."/>
            <person name="Thomas B.C."/>
            <person name="Morowitz M.J."/>
            <person name="Banfield J.F."/>
        </authorList>
    </citation>
    <scope>NUCLEOTIDE SEQUENCE [LARGE SCALE GENOMIC DNA]</scope>
    <source>
        <strain evidence="3">S2_018_000_R3_110</strain>
    </source>
</reference>
<feature type="transmembrane region" description="Helical" evidence="1">
    <location>
        <begin position="108"/>
        <end position="126"/>
    </location>
</feature>
<accession>A0A2W4Z5Q1</accession>
<evidence type="ECO:0000313" key="3">
    <source>
        <dbReference type="EMBL" id="PZO76817.1"/>
    </source>
</evidence>
<proteinExistence type="predicted"/>
<evidence type="ECO:0000256" key="1">
    <source>
        <dbReference type="SAM" id="Phobius"/>
    </source>
</evidence>
<dbReference type="PANTHER" id="PTHR34473">
    <property type="entry name" value="UPF0699 TRANSMEMBRANE PROTEIN YDBS"/>
    <property type="match status" value="1"/>
</dbReference>
<evidence type="ECO:0000259" key="2">
    <source>
        <dbReference type="Pfam" id="PF03703"/>
    </source>
</evidence>
<dbReference type="PANTHER" id="PTHR34473:SF3">
    <property type="entry name" value="TRANSMEMBRANE PROTEIN-RELATED"/>
    <property type="match status" value="1"/>
</dbReference>
<evidence type="ECO:0000313" key="4">
    <source>
        <dbReference type="Proteomes" id="UP000248614"/>
    </source>
</evidence>
<comment type="caution">
    <text evidence="3">The sequence shown here is derived from an EMBL/GenBank/DDBJ whole genome shotgun (WGS) entry which is preliminary data.</text>
</comment>
<name>A0A2W4Z5Q1_9SPHN</name>
<keyword evidence="1" id="KW-0812">Transmembrane</keyword>
<dbReference type="AlphaFoldDB" id="A0A2W4Z5Q1"/>
<gene>
    <name evidence="3" type="ORF">DI632_09800</name>
</gene>
<dbReference type="EMBL" id="QFNF01000024">
    <property type="protein sequence ID" value="PZO76817.1"/>
    <property type="molecule type" value="Genomic_DNA"/>
</dbReference>
<dbReference type="Pfam" id="PF03703">
    <property type="entry name" value="bPH_2"/>
    <property type="match status" value="1"/>
</dbReference>
<dbReference type="InterPro" id="IPR005182">
    <property type="entry name" value="YdbS-like_PH"/>
</dbReference>
<feature type="domain" description="YdbS-like PH" evidence="2">
    <location>
        <begin position="133"/>
        <end position="211"/>
    </location>
</feature>
<dbReference type="Proteomes" id="UP000248614">
    <property type="component" value="Unassembled WGS sequence"/>
</dbReference>
<organism evidence="3 4">
    <name type="scientific">Sphingomonas hengshuiensis</name>
    <dbReference type="NCBI Taxonomy" id="1609977"/>
    <lineage>
        <taxon>Bacteria</taxon>
        <taxon>Pseudomonadati</taxon>
        <taxon>Pseudomonadota</taxon>
        <taxon>Alphaproteobacteria</taxon>
        <taxon>Sphingomonadales</taxon>
        <taxon>Sphingomonadaceae</taxon>
        <taxon>Sphingomonas</taxon>
    </lineage>
</organism>
<keyword evidence="1" id="KW-1133">Transmembrane helix</keyword>
<protein>
    <recommendedName>
        <fullName evidence="2">YdbS-like PH domain-containing protein</fullName>
    </recommendedName>
</protein>
<sequence length="220" mass="23741">MFDRLSLRIEHAVLERYDDAEFHGSCLKSGGEGVAGAMPPPMGIDKGVVSLEPGVLLAYHTWMDAMPPLAPLDPGFLRVLRWRGAIQSAVLVGAAALAEVVLNRKGLPNGIVLAVAIAIGLWLTIVSPQRRFAHWGFAFDGRELHVAHGWLTRVHTVVPVGRVQHIDLRQSPVERGCGVATLVLHTAGTDHSRVAVPGLAHGHAEAVRDRIRAAIETSPW</sequence>
<feature type="transmembrane region" description="Helical" evidence="1">
    <location>
        <begin position="84"/>
        <end position="102"/>
    </location>
</feature>
<keyword evidence="1" id="KW-0472">Membrane</keyword>